<protein>
    <submittedName>
        <fullName evidence="3">Divinyl protochlorophyllide a 8-vinyl-reductase</fullName>
    </submittedName>
</protein>
<dbReference type="Pfam" id="PF02830">
    <property type="entry name" value="V4R"/>
    <property type="match status" value="1"/>
</dbReference>
<dbReference type="NCBIfam" id="TIGR02019">
    <property type="entry name" value="BchJ"/>
    <property type="match status" value="1"/>
</dbReference>
<dbReference type="Proteomes" id="UP000243106">
    <property type="component" value="Unassembled WGS sequence"/>
</dbReference>
<organism evidence="3 4">
    <name type="scientific">Roseivivax halotolerans</name>
    <dbReference type="NCBI Taxonomy" id="93684"/>
    <lineage>
        <taxon>Bacteria</taxon>
        <taxon>Pseudomonadati</taxon>
        <taxon>Pseudomonadota</taxon>
        <taxon>Alphaproteobacteria</taxon>
        <taxon>Rhodobacterales</taxon>
        <taxon>Roseobacteraceae</taxon>
        <taxon>Roseivivax</taxon>
    </lineage>
</organism>
<dbReference type="Gene3D" id="3.30.1380.20">
    <property type="entry name" value="Trafficking protein particle complex subunit 3"/>
    <property type="match status" value="1"/>
</dbReference>
<dbReference type="SUPFAM" id="SSF111126">
    <property type="entry name" value="Ligand-binding domain in the NO signalling and Golgi transport"/>
    <property type="match status" value="1"/>
</dbReference>
<dbReference type="InterPro" id="IPR004096">
    <property type="entry name" value="V4R"/>
</dbReference>
<dbReference type="STRING" id="93684.SAMN05421853_106101"/>
<evidence type="ECO:0000259" key="2">
    <source>
        <dbReference type="SMART" id="SM00989"/>
    </source>
</evidence>
<dbReference type="GO" id="GO:0030494">
    <property type="term" value="P:bacteriochlorophyll biosynthetic process"/>
    <property type="evidence" value="ECO:0007669"/>
    <property type="project" value="InterPro"/>
</dbReference>
<name>A0A1I5YMP2_9RHOB</name>
<feature type="compositionally biased region" description="Polar residues" evidence="1">
    <location>
        <begin position="216"/>
        <end position="228"/>
    </location>
</feature>
<feature type="domain" description="4-vinyl reductase 4VR" evidence="2">
    <location>
        <begin position="133"/>
        <end position="194"/>
    </location>
</feature>
<accession>A0A1I5YMP2</accession>
<reference evidence="4" key="1">
    <citation type="submission" date="2016-10" db="EMBL/GenBank/DDBJ databases">
        <authorList>
            <person name="Varghese N."/>
            <person name="Submissions S."/>
        </authorList>
    </citation>
    <scope>NUCLEOTIDE SEQUENCE [LARGE SCALE GENOMIC DNA]</scope>
    <source>
        <strain evidence="4">JCM 10271</strain>
    </source>
</reference>
<evidence type="ECO:0000313" key="4">
    <source>
        <dbReference type="Proteomes" id="UP000243106"/>
    </source>
</evidence>
<keyword evidence="4" id="KW-1185">Reference proteome</keyword>
<dbReference type="RefSeq" id="WP_093011397.1">
    <property type="nucleotide sequence ID" value="NZ_FOXV01000006.1"/>
</dbReference>
<sequence>MPVAGTPLARIGPNAILQLLAVLEARGGPRLCERVMSRAGIASLPDCSTMIDECIAVSLHHAVRAELSESAEDILREAGERTAAYILAHRIPPLAQRILKILPPPLSARLLSGAITRHAWTFAGSAGFRTLGPYGFELTRNPFAHGAVSDQALCGWHAAVFAGLYNALVSAAFDCTETSCIAQGDPSCRFELTRKYDKEQRQSDGVRRRLSAPFGNRQTGPTGSTRTSGLPRDIGTYDGT</sequence>
<dbReference type="SMART" id="SM00989">
    <property type="entry name" value="V4R"/>
    <property type="match status" value="1"/>
</dbReference>
<dbReference type="GO" id="GO:0015979">
    <property type="term" value="P:photosynthesis"/>
    <property type="evidence" value="ECO:0007669"/>
    <property type="project" value="InterPro"/>
</dbReference>
<gene>
    <name evidence="3" type="ORF">SAMN05421853_106101</name>
</gene>
<evidence type="ECO:0000256" key="1">
    <source>
        <dbReference type="SAM" id="MobiDB-lite"/>
    </source>
</evidence>
<proteinExistence type="predicted"/>
<dbReference type="AlphaFoldDB" id="A0A1I5YMP2"/>
<dbReference type="InterPro" id="IPR024096">
    <property type="entry name" value="NO_sig/Golgi_transp_ligand-bd"/>
</dbReference>
<dbReference type="InterPro" id="IPR010249">
    <property type="entry name" value="BchJ"/>
</dbReference>
<feature type="region of interest" description="Disordered" evidence="1">
    <location>
        <begin position="199"/>
        <end position="240"/>
    </location>
</feature>
<evidence type="ECO:0000313" key="3">
    <source>
        <dbReference type="EMBL" id="SFQ45534.1"/>
    </source>
</evidence>
<dbReference type="EMBL" id="FOXV01000006">
    <property type="protein sequence ID" value="SFQ45534.1"/>
    <property type="molecule type" value="Genomic_DNA"/>
</dbReference>